<sequence>MDKTEAAIALFDSVAQEYQDKFMDLSLYQQSLDVFCESIKDEKAKVLELACGPGNITQYLLSKKPDWDILATDLAPAMLKLAKKNNPTAKFQALDSRKIDQLNEQYKAIIAGFLIPYLPKDGVEKLIQDAFNLLEEGGILFLSTMEDDFHKSGWKGPSSGGEKRLYTYYYQADYLKSLLEKYHFTIMDLRRVQQHLNDENAINDVLIIAKK</sequence>
<gene>
    <name evidence="4" type="ORF">AsAng_0017510</name>
</gene>
<dbReference type="EMBL" id="AP026867">
    <property type="protein sequence ID" value="BDS11040.1"/>
    <property type="molecule type" value="Genomic_DNA"/>
</dbReference>
<evidence type="ECO:0000256" key="2">
    <source>
        <dbReference type="ARBA" id="ARBA00022679"/>
    </source>
</evidence>
<organism evidence="4 5">
    <name type="scientific">Aureispira anguillae</name>
    <dbReference type="NCBI Taxonomy" id="2864201"/>
    <lineage>
        <taxon>Bacteria</taxon>
        <taxon>Pseudomonadati</taxon>
        <taxon>Bacteroidota</taxon>
        <taxon>Saprospiria</taxon>
        <taxon>Saprospirales</taxon>
        <taxon>Saprospiraceae</taxon>
        <taxon>Aureispira</taxon>
    </lineage>
</organism>
<dbReference type="InterPro" id="IPR041698">
    <property type="entry name" value="Methyltransf_25"/>
</dbReference>
<dbReference type="Pfam" id="PF13649">
    <property type="entry name" value="Methyltransf_25"/>
    <property type="match status" value="1"/>
</dbReference>
<dbReference type="GO" id="GO:0032259">
    <property type="term" value="P:methylation"/>
    <property type="evidence" value="ECO:0007669"/>
    <property type="project" value="UniProtKB-KW"/>
</dbReference>
<dbReference type="CDD" id="cd02440">
    <property type="entry name" value="AdoMet_MTases"/>
    <property type="match status" value="1"/>
</dbReference>
<dbReference type="AlphaFoldDB" id="A0A915YDG1"/>
<dbReference type="InterPro" id="IPR029063">
    <property type="entry name" value="SAM-dependent_MTases_sf"/>
</dbReference>
<dbReference type="Gene3D" id="3.40.50.150">
    <property type="entry name" value="Vaccinia Virus protein VP39"/>
    <property type="match status" value="1"/>
</dbReference>
<evidence type="ECO:0000313" key="5">
    <source>
        <dbReference type="Proteomes" id="UP001060919"/>
    </source>
</evidence>
<accession>A0A915YDG1</accession>
<dbReference type="PANTHER" id="PTHR43861:SF1">
    <property type="entry name" value="TRANS-ACONITATE 2-METHYLTRANSFERASE"/>
    <property type="match status" value="1"/>
</dbReference>
<evidence type="ECO:0000256" key="1">
    <source>
        <dbReference type="ARBA" id="ARBA00022603"/>
    </source>
</evidence>
<evidence type="ECO:0000259" key="3">
    <source>
        <dbReference type="Pfam" id="PF13649"/>
    </source>
</evidence>
<dbReference type="Proteomes" id="UP001060919">
    <property type="component" value="Chromosome"/>
</dbReference>
<keyword evidence="5" id="KW-1185">Reference proteome</keyword>
<feature type="domain" description="Methyltransferase" evidence="3">
    <location>
        <begin position="46"/>
        <end position="138"/>
    </location>
</feature>
<reference evidence="4" key="1">
    <citation type="submission" date="2022-09" db="EMBL/GenBank/DDBJ databases">
        <title>Aureispira anguillicida sp. nov., isolated from Leptocephalus of Japanese eel Anguilla japonica.</title>
        <authorList>
            <person name="Yuasa K."/>
            <person name="Mekata T."/>
            <person name="Ikunari K."/>
        </authorList>
    </citation>
    <scope>NUCLEOTIDE SEQUENCE</scope>
    <source>
        <strain evidence="4">EL160426</strain>
    </source>
</reference>
<proteinExistence type="predicted"/>
<dbReference type="PANTHER" id="PTHR43861">
    <property type="entry name" value="TRANS-ACONITATE 2-METHYLTRANSFERASE-RELATED"/>
    <property type="match status" value="1"/>
</dbReference>
<dbReference type="GO" id="GO:0008168">
    <property type="term" value="F:methyltransferase activity"/>
    <property type="evidence" value="ECO:0007669"/>
    <property type="project" value="UniProtKB-KW"/>
</dbReference>
<dbReference type="SUPFAM" id="SSF53335">
    <property type="entry name" value="S-adenosyl-L-methionine-dependent methyltransferases"/>
    <property type="match status" value="1"/>
</dbReference>
<keyword evidence="2" id="KW-0808">Transferase</keyword>
<protein>
    <submittedName>
        <fullName evidence="4">Class I SAM-dependent methyltransferase</fullName>
    </submittedName>
</protein>
<dbReference type="KEGG" id="aup:AsAng_0017510"/>
<name>A0A915YDG1_9BACT</name>
<dbReference type="RefSeq" id="WP_264792248.1">
    <property type="nucleotide sequence ID" value="NZ_AP026867.1"/>
</dbReference>
<evidence type="ECO:0000313" key="4">
    <source>
        <dbReference type="EMBL" id="BDS11040.1"/>
    </source>
</evidence>
<keyword evidence="1 4" id="KW-0489">Methyltransferase</keyword>